<dbReference type="Gene3D" id="3.30.40.10">
    <property type="entry name" value="Zinc/RING finger domain, C3HC4 (zinc finger)"/>
    <property type="match status" value="1"/>
</dbReference>
<feature type="compositionally biased region" description="Low complexity" evidence="1">
    <location>
        <begin position="298"/>
        <end position="309"/>
    </location>
</feature>
<protein>
    <submittedName>
        <fullName evidence="2">Uncharacterized protein</fullName>
    </submittedName>
</protein>
<name>A0AAX6E6B7_IRIPA</name>
<evidence type="ECO:0000313" key="2">
    <source>
        <dbReference type="EMBL" id="KAJ6799521.1"/>
    </source>
</evidence>
<reference evidence="2" key="1">
    <citation type="journal article" date="2023" name="GigaByte">
        <title>Genome assembly of the bearded iris, Iris pallida Lam.</title>
        <authorList>
            <person name="Bruccoleri R.E."/>
            <person name="Oakeley E.J."/>
            <person name="Faust A.M.E."/>
            <person name="Altorfer M."/>
            <person name="Dessus-Babus S."/>
            <person name="Burckhardt D."/>
            <person name="Oertli M."/>
            <person name="Naumann U."/>
            <person name="Petersen F."/>
            <person name="Wong J."/>
        </authorList>
    </citation>
    <scope>NUCLEOTIDE SEQUENCE</scope>
    <source>
        <strain evidence="2">GSM-AAB239-AS_SAM_17_03QT</strain>
    </source>
</reference>
<accession>A0AAX6E6B7</accession>
<keyword evidence="3" id="KW-1185">Reference proteome</keyword>
<dbReference type="Proteomes" id="UP001140949">
    <property type="component" value="Unassembled WGS sequence"/>
</dbReference>
<organism evidence="2 3">
    <name type="scientific">Iris pallida</name>
    <name type="common">Sweet iris</name>
    <dbReference type="NCBI Taxonomy" id="29817"/>
    <lineage>
        <taxon>Eukaryota</taxon>
        <taxon>Viridiplantae</taxon>
        <taxon>Streptophyta</taxon>
        <taxon>Embryophyta</taxon>
        <taxon>Tracheophyta</taxon>
        <taxon>Spermatophyta</taxon>
        <taxon>Magnoliopsida</taxon>
        <taxon>Liliopsida</taxon>
        <taxon>Asparagales</taxon>
        <taxon>Iridaceae</taxon>
        <taxon>Iridoideae</taxon>
        <taxon>Irideae</taxon>
        <taxon>Iris</taxon>
    </lineage>
</organism>
<dbReference type="PANTHER" id="PTHR31197">
    <property type="entry name" value="OS01G0612600 PROTEIN"/>
    <property type="match status" value="1"/>
</dbReference>
<evidence type="ECO:0000313" key="3">
    <source>
        <dbReference type="Proteomes" id="UP001140949"/>
    </source>
</evidence>
<dbReference type="InterPro" id="IPR013083">
    <property type="entry name" value="Znf_RING/FYVE/PHD"/>
</dbReference>
<gene>
    <name evidence="2" type="ORF">M6B38_208500</name>
</gene>
<evidence type="ECO:0000256" key="1">
    <source>
        <dbReference type="SAM" id="MobiDB-lite"/>
    </source>
</evidence>
<dbReference type="InterPro" id="IPR012866">
    <property type="entry name" value="DUF1644"/>
</dbReference>
<feature type="compositionally biased region" description="Basic residues" evidence="1">
    <location>
        <begin position="310"/>
        <end position="321"/>
    </location>
</feature>
<comment type="caution">
    <text evidence="2">The sequence shown here is derived from an EMBL/GenBank/DDBJ whole genome shotgun (WGS) entry which is preliminary data.</text>
</comment>
<sequence length="321" mass="35954">MALGTSHKRRIKTLDGHSEHHMNVNWEDVICPICLDFPHNGVLLKCSSYDKGCRPFMCDTDHTHSNCLDRFKTAYGVHATITMPASAANGTYGGITQGILLSPNNRPTCPLCRGVVSGWTVIDEARTHLNSKKRCCEERQCSFSGNYAELQVHTKQSHPNARPSEIDPARKLDWEHFQQSSEIIDVLSTIQSEVPHGVVLGDYVIEYGGDSGDESEDFHGDGGNWWTSCILYQVFDNFRASRNRRRSRARDSSRDQHISGYDASNIDEGSTSSLEFGEYQFDDPDDEFIGTGSGSAVSDSGSRGTSSYRSYRRRRSRFHDP</sequence>
<dbReference type="PANTHER" id="PTHR31197:SF4">
    <property type="entry name" value="OS02G0150900 PROTEIN"/>
    <property type="match status" value="1"/>
</dbReference>
<dbReference type="AlphaFoldDB" id="A0AAX6E6B7"/>
<reference evidence="2" key="2">
    <citation type="submission" date="2023-04" db="EMBL/GenBank/DDBJ databases">
        <authorList>
            <person name="Bruccoleri R.E."/>
            <person name="Oakeley E.J."/>
            <person name="Faust A.-M."/>
            <person name="Dessus-Babus S."/>
            <person name="Altorfer M."/>
            <person name="Burckhardt D."/>
            <person name="Oertli M."/>
            <person name="Naumann U."/>
            <person name="Petersen F."/>
            <person name="Wong J."/>
        </authorList>
    </citation>
    <scope>NUCLEOTIDE SEQUENCE</scope>
    <source>
        <strain evidence="2">GSM-AAB239-AS_SAM_17_03QT</strain>
        <tissue evidence="2">Leaf</tissue>
    </source>
</reference>
<dbReference type="Pfam" id="PF07800">
    <property type="entry name" value="DUF1644"/>
    <property type="match status" value="1"/>
</dbReference>
<feature type="region of interest" description="Disordered" evidence="1">
    <location>
        <begin position="243"/>
        <end position="321"/>
    </location>
</feature>
<proteinExistence type="predicted"/>
<dbReference type="EMBL" id="JANAVB010039737">
    <property type="protein sequence ID" value="KAJ6799521.1"/>
    <property type="molecule type" value="Genomic_DNA"/>
</dbReference>